<name>A0ABX2EKP2_9BURK</name>
<evidence type="ECO:0000313" key="4">
    <source>
        <dbReference type="Proteomes" id="UP000737171"/>
    </source>
</evidence>
<evidence type="ECO:0000256" key="1">
    <source>
        <dbReference type="SAM" id="Phobius"/>
    </source>
</evidence>
<keyword evidence="1" id="KW-0812">Transmembrane</keyword>
<dbReference type="RefSeq" id="WP_173125411.1">
    <property type="nucleotide sequence ID" value="NZ_JABRWJ010000005.1"/>
</dbReference>
<dbReference type="SUPFAM" id="SSF51261">
    <property type="entry name" value="Duplicated hybrid motif"/>
    <property type="match status" value="1"/>
</dbReference>
<keyword evidence="1" id="KW-1133">Transmembrane helix</keyword>
<organism evidence="3 4">
    <name type="scientific">Pseudaquabacterium terrae</name>
    <dbReference type="NCBI Taxonomy" id="2732868"/>
    <lineage>
        <taxon>Bacteria</taxon>
        <taxon>Pseudomonadati</taxon>
        <taxon>Pseudomonadota</taxon>
        <taxon>Betaproteobacteria</taxon>
        <taxon>Burkholderiales</taxon>
        <taxon>Sphaerotilaceae</taxon>
        <taxon>Pseudaquabacterium</taxon>
    </lineage>
</organism>
<evidence type="ECO:0000313" key="3">
    <source>
        <dbReference type="EMBL" id="NRF69099.1"/>
    </source>
</evidence>
<dbReference type="Gene3D" id="2.70.70.10">
    <property type="entry name" value="Glucose Permease (Domain IIA)"/>
    <property type="match status" value="1"/>
</dbReference>
<dbReference type="EMBL" id="JABRWJ010000005">
    <property type="protein sequence ID" value="NRF69099.1"/>
    <property type="molecule type" value="Genomic_DNA"/>
</dbReference>
<reference evidence="3 4" key="1">
    <citation type="submission" date="2020-05" db="EMBL/GenBank/DDBJ databases">
        <title>Aquincola sp. isolate from soil.</title>
        <authorList>
            <person name="Han J."/>
            <person name="Kim D.-U."/>
        </authorList>
    </citation>
    <scope>NUCLEOTIDE SEQUENCE [LARGE SCALE GENOMIC DNA]</scope>
    <source>
        <strain evidence="3 4">S2</strain>
    </source>
</reference>
<protein>
    <submittedName>
        <fullName evidence="3">M23 family metallopeptidase</fullName>
    </submittedName>
</protein>
<feature type="domain" description="M23ase beta-sheet core" evidence="2">
    <location>
        <begin position="209"/>
        <end position="303"/>
    </location>
</feature>
<keyword evidence="1" id="KW-0472">Membrane</keyword>
<dbReference type="InterPro" id="IPR011055">
    <property type="entry name" value="Dup_hybrid_motif"/>
</dbReference>
<dbReference type="InterPro" id="IPR050570">
    <property type="entry name" value="Cell_wall_metabolism_enzyme"/>
</dbReference>
<proteinExistence type="predicted"/>
<keyword evidence="4" id="KW-1185">Reference proteome</keyword>
<dbReference type="Proteomes" id="UP000737171">
    <property type="component" value="Unassembled WGS sequence"/>
</dbReference>
<gene>
    <name evidence="3" type="ORF">HLB44_19060</name>
</gene>
<dbReference type="InterPro" id="IPR016047">
    <property type="entry name" value="M23ase_b-sheet_dom"/>
</dbReference>
<evidence type="ECO:0000259" key="2">
    <source>
        <dbReference type="Pfam" id="PF01551"/>
    </source>
</evidence>
<dbReference type="Pfam" id="PF01551">
    <property type="entry name" value="Peptidase_M23"/>
    <property type="match status" value="1"/>
</dbReference>
<accession>A0ABX2EKP2</accession>
<dbReference type="PANTHER" id="PTHR21666">
    <property type="entry name" value="PEPTIDASE-RELATED"/>
    <property type="match status" value="1"/>
</dbReference>
<feature type="transmembrane region" description="Helical" evidence="1">
    <location>
        <begin position="21"/>
        <end position="45"/>
    </location>
</feature>
<dbReference type="PANTHER" id="PTHR21666:SF270">
    <property type="entry name" value="MUREIN HYDROLASE ACTIVATOR ENVC"/>
    <property type="match status" value="1"/>
</dbReference>
<comment type="caution">
    <text evidence="3">The sequence shown here is derived from an EMBL/GenBank/DDBJ whole genome shotgun (WGS) entry which is preliminary data.</text>
</comment>
<dbReference type="CDD" id="cd12797">
    <property type="entry name" value="M23_peptidase"/>
    <property type="match status" value="1"/>
</dbReference>
<sequence>MQIMITHGTVARTRVLRFSRLQLLAAAAALVGVLVLLSGTVYHFVFLKAVRDGWPVVSDLVRPIVRVELAQRERSMRDSLDAMAQRVGELQARLVQMEALGDRVSGLAGVDAGALKPAPAATRGGGQGGPYLPLAGFPLARSPLNELQHALAQLDERTDLGRDLLTLVESRLLESRLQTLLVPSVAPVDGPIGSGFGVRPDPITGRAALHAGLDFPADSGTPVLAAAGGVVLAAEWHAQYGQLLELDHGKGLVTRYAHLSKLHARPGDLVKRGQRVAEVGNTGRSTGAHLHFEVLVDGAPQDPARFLSRTSPAFGVAQAR</sequence>